<reference evidence="2" key="1">
    <citation type="submission" date="2021-09" db="EMBL/GenBank/DDBJ databases">
        <authorList>
            <consortium name="AG Swart"/>
            <person name="Singh M."/>
            <person name="Singh A."/>
            <person name="Seah K."/>
            <person name="Emmerich C."/>
        </authorList>
    </citation>
    <scope>NUCLEOTIDE SEQUENCE</scope>
    <source>
        <strain evidence="2">ATCC30299</strain>
    </source>
</reference>
<organism evidence="2 3">
    <name type="scientific">Blepharisma stoltei</name>
    <dbReference type="NCBI Taxonomy" id="1481888"/>
    <lineage>
        <taxon>Eukaryota</taxon>
        <taxon>Sar</taxon>
        <taxon>Alveolata</taxon>
        <taxon>Ciliophora</taxon>
        <taxon>Postciliodesmatophora</taxon>
        <taxon>Heterotrichea</taxon>
        <taxon>Heterotrichida</taxon>
        <taxon>Blepharismidae</taxon>
        <taxon>Blepharisma</taxon>
    </lineage>
</organism>
<comment type="caution">
    <text evidence="2">The sequence shown here is derived from an EMBL/GenBank/DDBJ whole genome shotgun (WGS) entry which is preliminary data.</text>
</comment>
<evidence type="ECO:0000313" key="2">
    <source>
        <dbReference type="EMBL" id="CAG9332357.1"/>
    </source>
</evidence>
<evidence type="ECO:0000256" key="1">
    <source>
        <dbReference type="SAM" id="MobiDB-lite"/>
    </source>
</evidence>
<feature type="region of interest" description="Disordered" evidence="1">
    <location>
        <begin position="285"/>
        <end position="309"/>
    </location>
</feature>
<sequence length="309" mass="36333">MYSLYKERRLATSRSNKELAVRLEDNLKKRQKQKRMHLSQVSDSRVNEWVQNQVKPPLSQVLKEGTIALLNPALHKFRDEEPLPNVYVRNYKEEKKRVLESIIEHKEHFLANELYPKCSPNRSNDWLRETSEKAILGSRIIKNINHEPYKEDCYSLEPINAFALLSPSWRTVNKRIWTGKTDFARFAKRFQSNEAPWPSIRNHSEDKYIEGYEVLGDITRKRDKSKEPAEPFLPTDVKDTWNKTFYPQTSLRNFNSTQRFSSAFPENSITNAKVKLYPNSASDSINQSFRKSRESSKSSRLIRHKLNIS</sequence>
<dbReference type="EMBL" id="CAJZBQ010000054">
    <property type="protein sequence ID" value="CAG9332357.1"/>
    <property type="molecule type" value="Genomic_DNA"/>
</dbReference>
<feature type="compositionally biased region" description="Basic residues" evidence="1">
    <location>
        <begin position="300"/>
        <end position="309"/>
    </location>
</feature>
<dbReference type="AlphaFoldDB" id="A0AAU9K1F6"/>
<keyword evidence="3" id="KW-1185">Reference proteome</keyword>
<protein>
    <submittedName>
        <fullName evidence="2">Uncharacterized protein</fullName>
    </submittedName>
</protein>
<accession>A0AAU9K1F6</accession>
<gene>
    <name evidence="2" type="ORF">BSTOLATCC_MIC55807</name>
</gene>
<name>A0AAU9K1F6_9CILI</name>
<proteinExistence type="predicted"/>
<evidence type="ECO:0000313" key="3">
    <source>
        <dbReference type="Proteomes" id="UP001162131"/>
    </source>
</evidence>
<dbReference type="Proteomes" id="UP001162131">
    <property type="component" value="Unassembled WGS sequence"/>
</dbReference>